<comment type="subcellular location">
    <subcellularLocation>
        <location evidence="12">Cell membrane</location>
        <topology evidence="12">Peripheral membrane protein</topology>
    </subcellularLocation>
</comment>
<dbReference type="PROSITE" id="PS51379">
    <property type="entry name" value="4FE4S_FER_2"/>
    <property type="match status" value="2"/>
</dbReference>
<dbReference type="Pfam" id="PF12838">
    <property type="entry name" value="Fer4_7"/>
    <property type="match status" value="1"/>
</dbReference>
<keyword evidence="7 12" id="KW-0408">Iron</keyword>
<gene>
    <name evidence="12" type="primary">nuoI</name>
    <name evidence="14" type="ORF">U7230_06205</name>
</gene>
<dbReference type="EMBL" id="CP141615">
    <property type="protein sequence ID" value="WRP18591.1"/>
    <property type="molecule type" value="Genomic_DNA"/>
</dbReference>
<dbReference type="PANTHER" id="PTHR10849:SF24">
    <property type="entry name" value="NADH-QUINONE OXIDOREDUCTASE SUBUNIT I 2"/>
    <property type="match status" value="1"/>
</dbReference>
<keyword evidence="1 12" id="KW-1003">Cell membrane</keyword>
<feature type="domain" description="4Fe-4S ferredoxin-type" evidence="13">
    <location>
        <begin position="50"/>
        <end position="82"/>
    </location>
</feature>
<name>A0ABZ1C1F6_9FIRM</name>
<keyword evidence="5" id="KW-0677">Repeat</keyword>
<dbReference type="EC" id="7.1.1.-" evidence="12"/>
<evidence type="ECO:0000259" key="13">
    <source>
        <dbReference type="PROSITE" id="PS51379"/>
    </source>
</evidence>
<evidence type="ECO:0000313" key="14">
    <source>
        <dbReference type="EMBL" id="WRP18591.1"/>
    </source>
</evidence>
<feature type="binding site" evidence="12">
    <location>
        <position position="108"/>
    </location>
    <ligand>
        <name>[4Fe-4S] cluster</name>
        <dbReference type="ChEBI" id="CHEBI:49883"/>
        <label>2</label>
    </ligand>
</feature>
<comment type="similarity">
    <text evidence="12">Belongs to the complex I 23 kDa subunit family.</text>
</comment>
<dbReference type="RefSeq" id="WP_324717864.1">
    <property type="nucleotide sequence ID" value="NZ_CP141615.1"/>
</dbReference>
<keyword evidence="6 12" id="KW-1278">Translocase</keyword>
<keyword evidence="15" id="KW-1185">Reference proteome</keyword>
<keyword evidence="4 12" id="KW-0479">Metal-binding</keyword>
<keyword evidence="10 12" id="KW-0830">Ubiquinone</keyword>
<evidence type="ECO:0000256" key="6">
    <source>
        <dbReference type="ARBA" id="ARBA00022967"/>
    </source>
</evidence>
<dbReference type="Proteomes" id="UP001332192">
    <property type="component" value="Chromosome"/>
</dbReference>
<evidence type="ECO:0000256" key="12">
    <source>
        <dbReference type="HAMAP-Rule" id="MF_01351"/>
    </source>
</evidence>
<keyword evidence="3 12" id="KW-0874">Quinone</keyword>
<evidence type="ECO:0000256" key="11">
    <source>
        <dbReference type="ARBA" id="ARBA00023136"/>
    </source>
</evidence>
<dbReference type="HAMAP" id="MF_01351">
    <property type="entry name" value="NDH1_NuoI"/>
    <property type="match status" value="1"/>
</dbReference>
<evidence type="ECO:0000256" key="7">
    <source>
        <dbReference type="ARBA" id="ARBA00023004"/>
    </source>
</evidence>
<evidence type="ECO:0000256" key="4">
    <source>
        <dbReference type="ARBA" id="ARBA00022723"/>
    </source>
</evidence>
<proteinExistence type="inferred from homology"/>
<keyword evidence="8 12" id="KW-0411">Iron-sulfur</keyword>
<feature type="binding site" evidence="12">
    <location>
        <position position="102"/>
    </location>
    <ligand>
        <name>[4Fe-4S] cluster</name>
        <dbReference type="ChEBI" id="CHEBI:49883"/>
        <label>2</label>
    </ligand>
</feature>
<feature type="binding site" evidence="12">
    <location>
        <position position="62"/>
    </location>
    <ligand>
        <name>[4Fe-4S] cluster</name>
        <dbReference type="ChEBI" id="CHEBI:49883"/>
        <label>1</label>
    </ligand>
</feature>
<feature type="binding site" evidence="12">
    <location>
        <position position="105"/>
    </location>
    <ligand>
        <name>[4Fe-4S] cluster</name>
        <dbReference type="ChEBI" id="CHEBI:49883"/>
        <label>2</label>
    </ligand>
</feature>
<dbReference type="Gene3D" id="3.30.70.3270">
    <property type="match status" value="1"/>
</dbReference>
<evidence type="ECO:0000313" key="15">
    <source>
        <dbReference type="Proteomes" id="UP001332192"/>
    </source>
</evidence>
<keyword evidence="9 12" id="KW-0520">NAD</keyword>
<feature type="binding site" evidence="12">
    <location>
        <position position="112"/>
    </location>
    <ligand>
        <name>[4Fe-4S] cluster</name>
        <dbReference type="ChEBI" id="CHEBI:49883"/>
        <label>1</label>
    </ligand>
</feature>
<evidence type="ECO:0000256" key="5">
    <source>
        <dbReference type="ARBA" id="ARBA00022737"/>
    </source>
</evidence>
<dbReference type="SUPFAM" id="SSF54862">
    <property type="entry name" value="4Fe-4S ferredoxins"/>
    <property type="match status" value="1"/>
</dbReference>
<dbReference type="InterPro" id="IPR017896">
    <property type="entry name" value="4Fe4S_Fe-S-bd"/>
</dbReference>
<comment type="subunit">
    <text evidence="12">NDH-1 is composed of 14 different subunits. Subunits NuoA, H, J, K, L, M, N constitute the membrane sector of the complex.</text>
</comment>
<feature type="domain" description="4Fe-4S ferredoxin-type" evidence="13">
    <location>
        <begin position="93"/>
        <end position="122"/>
    </location>
</feature>
<keyword evidence="2 12" id="KW-0004">4Fe-4S</keyword>
<dbReference type="InterPro" id="IPR010226">
    <property type="entry name" value="NADH_quinone_OxRdtase_chainI"/>
</dbReference>
<evidence type="ECO:0000256" key="2">
    <source>
        <dbReference type="ARBA" id="ARBA00022485"/>
    </source>
</evidence>
<dbReference type="NCBIfam" id="TIGR01971">
    <property type="entry name" value="NuoI"/>
    <property type="match status" value="1"/>
</dbReference>
<organism evidence="14 15">
    <name type="scientific">Carboxydichorda subterranea</name>
    <dbReference type="NCBI Taxonomy" id="3109565"/>
    <lineage>
        <taxon>Bacteria</taxon>
        <taxon>Bacillati</taxon>
        <taxon>Bacillota</taxon>
        <taxon>Limnochordia</taxon>
        <taxon>Limnochordales</taxon>
        <taxon>Geochordaceae</taxon>
        <taxon>Carboxydichorda</taxon>
    </lineage>
</organism>
<evidence type="ECO:0000256" key="10">
    <source>
        <dbReference type="ARBA" id="ARBA00023075"/>
    </source>
</evidence>
<accession>A0ABZ1C1F6</accession>
<feature type="binding site" evidence="12">
    <location>
        <position position="65"/>
    </location>
    <ligand>
        <name>[4Fe-4S] cluster</name>
        <dbReference type="ChEBI" id="CHEBI:49883"/>
        <label>1</label>
    </ligand>
</feature>
<comment type="catalytic activity">
    <reaction evidence="12">
        <text>a quinone + NADH + 5 H(+)(in) = a quinol + NAD(+) + 4 H(+)(out)</text>
        <dbReference type="Rhea" id="RHEA:57888"/>
        <dbReference type="ChEBI" id="CHEBI:15378"/>
        <dbReference type="ChEBI" id="CHEBI:24646"/>
        <dbReference type="ChEBI" id="CHEBI:57540"/>
        <dbReference type="ChEBI" id="CHEBI:57945"/>
        <dbReference type="ChEBI" id="CHEBI:132124"/>
    </reaction>
</comment>
<feature type="binding site" evidence="12">
    <location>
        <position position="72"/>
    </location>
    <ligand>
        <name>[4Fe-4S] cluster</name>
        <dbReference type="ChEBI" id="CHEBI:49883"/>
        <label>2</label>
    </ligand>
</feature>
<evidence type="ECO:0000256" key="1">
    <source>
        <dbReference type="ARBA" id="ARBA00022475"/>
    </source>
</evidence>
<reference evidence="14 15" key="1">
    <citation type="journal article" date="2024" name="Front. Microbiol.">
        <title>Novel thermophilic genera Geochorda gen. nov. and Carboxydochorda gen. nov. from the deep terrestrial subsurface reveal the ecophysiological diversity in the class Limnochordia.</title>
        <authorList>
            <person name="Karnachuk O.V."/>
            <person name="Lukina A.P."/>
            <person name="Avakyan M.R."/>
            <person name="Kadnikov V.V."/>
            <person name="Begmatov S."/>
            <person name="Beletsky A.V."/>
            <person name="Vlasova K.G."/>
            <person name="Novikov A.A."/>
            <person name="Shcherbakova V.A."/>
            <person name="Mardanov A.V."/>
            <person name="Ravin N.V."/>
        </authorList>
    </citation>
    <scope>NUCLEOTIDE SEQUENCE [LARGE SCALE GENOMIC DNA]</scope>
    <source>
        <strain evidence="14 15">L945</strain>
    </source>
</reference>
<dbReference type="InterPro" id="IPR017900">
    <property type="entry name" value="4Fe4S_Fe_S_CS"/>
</dbReference>
<evidence type="ECO:0000256" key="3">
    <source>
        <dbReference type="ARBA" id="ARBA00022719"/>
    </source>
</evidence>
<keyword evidence="11 12" id="KW-0472">Membrane</keyword>
<sequence>MNFLRVTGVALWNTLVGMGVTIRNMLFRPRITIQYPDERHDLPVGTRGIPVLLSDEQGELKCVVCELCEKICPVHIIEIKWHRDEQSRKKVLDEFNLDASRCMYCGLCAEVCPAEAIAMSDHYEMAEYELSSLVYDKEKLQQLGLPQKTPIINFGVKTEGQPVKR</sequence>
<evidence type="ECO:0000256" key="9">
    <source>
        <dbReference type="ARBA" id="ARBA00023027"/>
    </source>
</evidence>
<comment type="function">
    <text evidence="12">NDH-1 shuttles electrons from NADH, via FMN and iron-sulfur (Fe-S) centers, to quinones in the respiratory chain. The immediate electron acceptor for the enzyme in this species is believed to be ubiquinone. Couples the redox reaction to proton translocation (for every two electrons transferred, four hydrogen ions are translocated across the cytoplasmic membrane), and thus conserves the redox energy in a proton gradient.</text>
</comment>
<dbReference type="PANTHER" id="PTHR10849">
    <property type="entry name" value="NADH DEHYDROGENASE UBIQUINONE IRON-SULFUR PROTEIN 8, MITOCHONDRIAL"/>
    <property type="match status" value="1"/>
</dbReference>
<protein>
    <recommendedName>
        <fullName evidence="12">NADH-quinone oxidoreductase subunit I</fullName>
        <ecNumber evidence="12">7.1.1.-</ecNumber>
    </recommendedName>
    <alternativeName>
        <fullName evidence="12">NADH dehydrogenase I subunit I</fullName>
    </alternativeName>
    <alternativeName>
        <fullName evidence="12">NDH-1 subunit I</fullName>
    </alternativeName>
</protein>
<comment type="cofactor">
    <cofactor evidence="12">
        <name>[4Fe-4S] cluster</name>
        <dbReference type="ChEBI" id="CHEBI:49883"/>
    </cofactor>
    <text evidence="12">Binds 2 [4Fe-4S] clusters per subunit.</text>
</comment>
<feature type="binding site" evidence="12">
    <location>
        <position position="68"/>
    </location>
    <ligand>
        <name>[4Fe-4S] cluster</name>
        <dbReference type="ChEBI" id="CHEBI:49883"/>
        <label>1</label>
    </ligand>
</feature>
<dbReference type="PROSITE" id="PS00198">
    <property type="entry name" value="4FE4S_FER_1"/>
    <property type="match status" value="1"/>
</dbReference>
<evidence type="ECO:0000256" key="8">
    <source>
        <dbReference type="ARBA" id="ARBA00023014"/>
    </source>
</evidence>